<evidence type="ECO:0008006" key="4">
    <source>
        <dbReference type="Google" id="ProtNLM"/>
    </source>
</evidence>
<dbReference type="AlphaFoldDB" id="A0A147BP96"/>
<dbReference type="EMBL" id="GEGO01002811">
    <property type="protein sequence ID" value="JAR92593.1"/>
    <property type="molecule type" value="Transcribed_RNA"/>
</dbReference>
<feature type="signal peptide" evidence="2">
    <location>
        <begin position="1"/>
        <end position="22"/>
    </location>
</feature>
<evidence type="ECO:0000256" key="2">
    <source>
        <dbReference type="SAM" id="SignalP"/>
    </source>
</evidence>
<reference evidence="3" key="1">
    <citation type="journal article" date="2018" name="PLoS Negl. Trop. Dis.">
        <title>Sialome diversity of ticks revealed by RNAseq of single tick salivary glands.</title>
        <authorList>
            <person name="Perner J."/>
            <person name="Kropackova S."/>
            <person name="Kopacek P."/>
            <person name="Ribeiro J.M."/>
        </authorList>
    </citation>
    <scope>NUCLEOTIDE SEQUENCE</scope>
    <source>
        <strain evidence="3">Siblings of single egg batch collected in Ceske Budejovice</strain>
        <tissue evidence="3">Salivary glands</tissue>
    </source>
</reference>
<feature type="chain" id="PRO_5007542650" description="Secreted protein" evidence="2">
    <location>
        <begin position="23"/>
        <end position="265"/>
    </location>
</feature>
<accession>A0A147BP96</accession>
<proteinExistence type="predicted"/>
<evidence type="ECO:0000313" key="3">
    <source>
        <dbReference type="EMBL" id="JAR92593.1"/>
    </source>
</evidence>
<sequence length="265" mass="30650">MGSRRLLFFSLLFLCTSRRHQLRTVDRNVRCSARTRIHQIFRQGELDFCRTLARNGGSLRRRRSDGDGLAGRRRLWCVCGNRFLTRSDGNGNGSHRGRLRRLHDLNCRLCAEDAWGREDRRVSVRHLVDGRGRFLQQLGDWHRHLTRHHLRGDRHGQLLAHHRAGRHHRHRHPHLDRRNREVRDPGHAGEWNGLAHGLRDHPSRASDGHWSLRTGVYDGELLRGHRSQELGPCDLHGGHVAHLPVLHGTWLTSDGHPGLLDDRGI</sequence>
<name>A0A147BP96_IXORI</name>
<feature type="region of interest" description="Disordered" evidence="1">
    <location>
        <begin position="163"/>
        <end position="186"/>
    </location>
</feature>
<feature type="compositionally biased region" description="Basic and acidic residues" evidence="1">
    <location>
        <begin position="176"/>
        <end position="186"/>
    </location>
</feature>
<organism evidence="3">
    <name type="scientific">Ixodes ricinus</name>
    <name type="common">Common tick</name>
    <name type="synonym">Acarus ricinus</name>
    <dbReference type="NCBI Taxonomy" id="34613"/>
    <lineage>
        <taxon>Eukaryota</taxon>
        <taxon>Metazoa</taxon>
        <taxon>Ecdysozoa</taxon>
        <taxon>Arthropoda</taxon>
        <taxon>Chelicerata</taxon>
        <taxon>Arachnida</taxon>
        <taxon>Acari</taxon>
        <taxon>Parasitiformes</taxon>
        <taxon>Ixodida</taxon>
        <taxon>Ixodoidea</taxon>
        <taxon>Ixodidae</taxon>
        <taxon>Ixodinae</taxon>
        <taxon>Ixodes</taxon>
    </lineage>
</organism>
<evidence type="ECO:0000256" key="1">
    <source>
        <dbReference type="SAM" id="MobiDB-lite"/>
    </source>
</evidence>
<feature type="compositionally biased region" description="Basic residues" evidence="1">
    <location>
        <begin position="163"/>
        <end position="175"/>
    </location>
</feature>
<protein>
    <recommendedName>
        <fullName evidence="4">Secreted protein</fullName>
    </recommendedName>
</protein>
<keyword evidence="2" id="KW-0732">Signal</keyword>